<reference evidence="1 2" key="1">
    <citation type="submission" date="2023-03" db="EMBL/GenBank/DDBJ databases">
        <authorList>
            <person name="Pearce D."/>
        </authorList>
    </citation>
    <scope>NUCLEOTIDE SEQUENCE [LARGE SCALE GENOMIC DNA]</scope>
    <source>
        <strain evidence="1">Msz</strain>
    </source>
</reference>
<protein>
    <submittedName>
        <fullName evidence="1">HopJ type III effector protein</fullName>
    </submittedName>
</protein>
<organism evidence="1 2">
    <name type="scientific">Methylocaldum szegediense</name>
    <dbReference type="NCBI Taxonomy" id="73780"/>
    <lineage>
        <taxon>Bacteria</taxon>
        <taxon>Pseudomonadati</taxon>
        <taxon>Pseudomonadota</taxon>
        <taxon>Gammaproteobacteria</taxon>
        <taxon>Methylococcales</taxon>
        <taxon>Methylococcaceae</taxon>
        <taxon>Methylocaldum</taxon>
    </lineage>
</organism>
<dbReference type="Gene3D" id="3.20.160.10">
    <property type="entry name" value="vpa0580 domain like"/>
    <property type="match status" value="1"/>
</dbReference>
<dbReference type="RefSeq" id="WP_026609323.1">
    <property type="nucleotide sequence ID" value="NZ_OX458333.1"/>
</dbReference>
<keyword evidence="2" id="KW-1185">Reference proteome</keyword>
<evidence type="ECO:0000313" key="2">
    <source>
        <dbReference type="Proteomes" id="UP001162030"/>
    </source>
</evidence>
<proteinExistence type="predicted"/>
<gene>
    <name evidence="1" type="ORF">MSZNOR_3785</name>
</gene>
<accession>A0ABM9I677</accession>
<dbReference type="InterPro" id="IPR038604">
    <property type="entry name" value="HopJ_sf"/>
</dbReference>
<dbReference type="InterPro" id="IPR014984">
    <property type="entry name" value="HopJ"/>
</dbReference>
<name>A0ABM9I677_9GAMM</name>
<evidence type="ECO:0000313" key="1">
    <source>
        <dbReference type="EMBL" id="CAI8918061.1"/>
    </source>
</evidence>
<sequence>MTASLEAFISKVKQDQPVTFKETLDMIGLHYEYRPTRFTNGRGDERVVNEAGSNEGSCKIFYFGRLHRLSEKETLALFGEHYAEVLSNPNGDSHKNIRTFMRYGWPGITFDGEALIRRT</sequence>
<dbReference type="EMBL" id="OX458333">
    <property type="protein sequence ID" value="CAI8918061.1"/>
    <property type="molecule type" value="Genomic_DNA"/>
</dbReference>
<dbReference type="Proteomes" id="UP001162030">
    <property type="component" value="Chromosome"/>
</dbReference>
<dbReference type="Pfam" id="PF08888">
    <property type="entry name" value="HopJ"/>
    <property type="match status" value="1"/>
</dbReference>